<proteinExistence type="predicted"/>
<sequence length="163" mass="19246">MVLKDTALKWFTRLGPKGRSQLHTWTHWQDALRQRFLKANYLAEKKRLWKKRELRADEEMADYFDAKVDLQSYVFNEETPDSELILDILDGLPEHMLPSLKTAITPEMDLLKFRRILLDYEKGLRWTAPGTRRDPETSHPPVQATLIPRIRTDMLTAMLIRTL</sequence>
<comment type="caution">
    <text evidence="1">The sequence shown here is derived from an EMBL/GenBank/DDBJ whole genome shotgun (WGS) entry which is preliminary data.</text>
</comment>
<accession>A0ACC2WGA1</accession>
<keyword evidence="2" id="KW-1185">Reference proteome</keyword>
<protein>
    <submittedName>
        <fullName evidence="1">Uncharacterized protein</fullName>
    </submittedName>
</protein>
<organism evidence="1 2">
    <name type="scientific">Naganishia cerealis</name>
    <dbReference type="NCBI Taxonomy" id="610337"/>
    <lineage>
        <taxon>Eukaryota</taxon>
        <taxon>Fungi</taxon>
        <taxon>Dikarya</taxon>
        <taxon>Basidiomycota</taxon>
        <taxon>Agaricomycotina</taxon>
        <taxon>Tremellomycetes</taxon>
        <taxon>Filobasidiales</taxon>
        <taxon>Filobasidiaceae</taxon>
        <taxon>Naganishia</taxon>
    </lineage>
</organism>
<reference evidence="1" key="1">
    <citation type="submission" date="2023-04" db="EMBL/GenBank/DDBJ databases">
        <title>Draft Genome sequencing of Naganishia species isolated from polar environments using Oxford Nanopore Technology.</title>
        <authorList>
            <person name="Leo P."/>
            <person name="Venkateswaran K."/>
        </authorList>
    </citation>
    <scope>NUCLEOTIDE SEQUENCE</scope>
    <source>
        <strain evidence="1">MNA-CCFEE 5261</strain>
    </source>
</reference>
<dbReference type="EMBL" id="JASBWR010000012">
    <property type="protein sequence ID" value="KAJ9110433.1"/>
    <property type="molecule type" value="Genomic_DNA"/>
</dbReference>
<dbReference type="Proteomes" id="UP001241377">
    <property type="component" value="Unassembled WGS sequence"/>
</dbReference>
<evidence type="ECO:0000313" key="1">
    <source>
        <dbReference type="EMBL" id="KAJ9110433.1"/>
    </source>
</evidence>
<gene>
    <name evidence="1" type="ORF">QFC19_001559</name>
</gene>
<evidence type="ECO:0000313" key="2">
    <source>
        <dbReference type="Proteomes" id="UP001241377"/>
    </source>
</evidence>
<name>A0ACC2WGA1_9TREE</name>